<dbReference type="InterPro" id="IPR011322">
    <property type="entry name" value="N-reg_PII-like_a/b"/>
</dbReference>
<evidence type="ECO:0000256" key="1">
    <source>
        <dbReference type="ARBA" id="ARBA00010554"/>
    </source>
</evidence>
<dbReference type="STRING" id="940295.EYM_02455"/>
<dbReference type="InterPro" id="IPR003793">
    <property type="entry name" value="UPF0166"/>
</dbReference>
<dbReference type="KEGG" id="iis:EYM_02455"/>
<dbReference type="GeneID" id="30679889"/>
<dbReference type="Proteomes" id="UP000060778">
    <property type="component" value="Chromosome"/>
</dbReference>
<gene>
    <name evidence="2" type="ORF">EYM_02455</name>
</gene>
<evidence type="ECO:0000313" key="3">
    <source>
        <dbReference type="Proteomes" id="UP000060778"/>
    </source>
</evidence>
<dbReference type="PANTHER" id="PTHR35983">
    <property type="entry name" value="UPF0166 PROTEIN TM_0021"/>
    <property type="match status" value="1"/>
</dbReference>
<dbReference type="SUPFAM" id="SSF54913">
    <property type="entry name" value="GlnB-like"/>
    <property type="match status" value="1"/>
</dbReference>
<dbReference type="Pfam" id="PF02641">
    <property type="entry name" value="DUF190"/>
    <property type="match status" value="1"/>
</dbReference>
<dbReference type="InterPro" id="IPR015867">
    <property type="entry name" value="N-reg_PII/ATP_PRibTrfase_C"/>
</dbReference>
<evidence type="ECO:0000313" key="2">
    <source>
        <dbReference type="EMBL" id="ALU12326.1"/>
    </source>
</evidence>
<reference evidence="2 3" key="1">
    <citation type="submission" date="2013-11" db="EMBL/GenBank/DDBJ databases">
        <title>Comparative genomics of Ignicoccus.</title>
        <authorList>
            <person name="Podar M."/>
        </authorList>
    </citation>
    <scope>NUCLEOTIDE SEQUENCE [LARGE SCALE GENOMIC DNA]</scope>
    <source>
        <strain evidence="2 3">DSM 13165</strain>
    </source>
</reference>
<dbReference type="EMBL" id="CP006867">
    <property type="protein sequence ID" value="ALU12326.1"/>
    <property type="molecule type" value="Genomic_DNA"/>
</dbReference>
<name>A0A0U3FKE1_9CREN</name>
<organism evidence="2 3">
    <name type="scientific">Ignicoccus islandicus DSM 13165</name>
    <dbReference type="NCBI Taxonomy" id="940295"/>
    <lineage>
        <taxon>Archaea</taxon>
        <taxon>Thermoproteota</taxon>
        <taxon>Thermoprotei</taxon>
        <taxon>Desulfurococcales</taxon>
        <taxon>Desulfurococcaceae</taxon>
        <taxon>Ignicoccus</taxon>
    </lineage>
</organism>
<dbReference type="AlphaFoldDB" id="A0A0U3FKE1"/>
<dbReference type="RefSeq" id="WP_075049504.1">
    <property type="nucleotide sequence ID" value="NZ_CP006867.1"/>
</dbReference>
<keyword evidence="3" id="KW-1185">Reference proteome</keyword>
<dbReference type="Gene3D" id="3.30.70.120">
    <property type="match status" value="1"/>
</dbReference>
<proteinExistence type="inferred from homology"/>
<dbReference type="PANTHER" id="PTHR35983:SF1">
    <property type="entry name" value="UPF0166 PROTEIN TM_0021"/>
    <property type="match status" value="1"/>
</dbReference>
<protein>
    <submittedName>
        <fullName evidence="2">Uncharacterized protein</fullName>
    </submittedName>
</protein>
<comment type="similarity">
    <text evidence="1">Belongs to the UPF0166 family.</text>
</comment>
<sequence>MKAKTLVVLLHEGMFVDDKPLFKLIVEKFKEAGMPGVSVFKGIMGYGRHKGLSYIDPFHGHGDDPIMVIMVGSEEQVEKGAKIVKSLKEDLLVIVFDVEII</sequence>
<accession>A0A0U3FKE1</accession>